<protein>
    <recommendedName>
        <fullName evidence="6">Integrase catalytic domain-containing protein</fullName>
    </recommendedName>
</protein>
<dbReference type="eggNOG" id="KOG0017">
    <property type="taxonomic scope" value="Eukaryota"/>
</dbReference>
<feature type="compositionally biased region" description="Acidic residues" evidence="1">
    <location>
        <begin position="129"/>
        <end position="138"/>
    </location>
</feature>
<dbReference type="PROSITE" id="PS50994">
    <property type="entry name" value="INTEGRASE"/>
    <property type="match status" value="1"/>
</dbReference>
<proteinExistence type="predicted"/>
<dbReference type="InterPro" id="IPR000953">
    <property type="entry name" value="Chromo/chromo_shadow_dom"/>
</dbReference>
<dbReference type="GO" id="GO:0003676">
    <property type="term" value="F:nucleic acid binding"/>
    <property type="evidence" value="ECO:0007669"/>
    <property type="project" value="InterPro"/>
</dbReference>
<feature type="compositionally biased region" description="Basic and acidic residues" evidence="1">
    <location>
        <begin position="52"/>
        <end position="62"/>
    </location>
</feature>
<dbReference type="SUPFAM" id="SSF53098">
    <property type="entry name" value="Ribonuclease H-like"/>
    <property type="match status" value="1"/>
</dbReference>
<dbReference type="Proteomes" id="UP000008068">
    <property type="component" value="Unassembled WGS sequence"/>
</dbReference>
<sequence>MDILQENLAHQKKVETAVKEEEEGEEEKMMDTNFENSDSKPKIFPVVKSQHVKSEPAPEEKQVTSMPLRPAFEFKTGGPIHNYRPLSGHRFVPYEKTTIKKRNAKTRSLPPGKKAKQPKQEETKREIKDEDEEEEEDVLPVKREIKQETRREIKQEGPIKREIKQEAPIKREIKKEAPIKREIKQEAPIKRETKTKTKKDRKRKLAKTIANDSSFNSPAKRRPNINPLKRKLSDTIPNDSSELFNPPKRRINPLKRKSPPKDSIVFLNPAKRRVLRGSGPPAAPDAYSNEKHPCAFTSVADVFKYLKPKYPSLKLSKVESVLEDFESFTLHRPNQRKFPRLKTVAAGLFTDLQIDLADVSKYKTSNDGITFLLVVIDIYSRRLFVRTLKSKKGEHVAEALASVFKEMGTHPMIIYSDDGKEFYNSSVSALLKENHVKLVSPKSELKCAVVERANRTLKTRLAKYMTHKYKHRYVDALQKVVLGINNTINRGIGRIPSEVKHGDFIIPFKTQASAKIKFKKGDHVRIAAKRGHFDKGYEQGWTTEVYVIKKVIPGKPVTYNIVDTNGEDVLGIFYTRELTKCTYKPDAQYRIEKIIERRRGRGGKEQCLVRWEGYGPEFDSWVDASSMINL</sequence>
<dbReference type="PROSITE" id="PS50013">
    <property type="entry name" value="CHROMO_2"/>
    <property type="match status" value="1"/>
</dbReference>
<feature type="domain" description="Chromo" evidence="2">
    <location>
        <begin position="589"/>
        <end position="630"/>
    </location>
</feature>
<evidence type="ECO:0000313" key="5">
    <source>
        <dbReference type="Proteomes" id="UP000008068"/>
    </source>
</evidence>
<dbReference type="Gene3D" id="3.30.420.10">
    <property type="entry name" value="Ribonuclease H-like superfamily/Ribonuclease H"/>
    <property type="match status" value="1"/>
</dbReference>
<dbReference type="InParanoid" id="G0NCD6"/>
<dbReference type="Pfam" id="PF00665">
    <property type="entry name" value="rve"/>
    <property type="match status" value="1"/>
</dbReference>
<dbReference type="InterPro" id="IPR036397">
    <property type="entry name" value="RNaseH_sf"/>
</dbReference>
<dbReference type="Gene3D" id="2.40.50.40">
    <property type="match status" value="1"/>
</dbReference>
<evidence type="ECO:0008006" key="6">
    <source>
        <dbReference type="Google" id="ProtNLM"/>
    </source>
</evidence>
<feature type="region of interest" description="Disordered" evidence="1">
    <location>
        <begin position="1"/>
        <end position="69"/>
    </location>
</feature>
<dbReference type="OrthoDB" id="5873082at2759"/>
<keyword evidence="5" id="KW-1185">Reference proteome</keyword>
<evidence type="ECO:0000256" key="1">
    <source>
        <dbReference type="SAM" id="MobiDB-lite"/>
    </source>
</evidence>
<dbReference type="AlphaFoldDB" id="G0NCD6"/>
<dbReference type="PANTHER" id="PTHR46585">
    <property type="entry name" value="INTEGRASE CORE DOMAIN CONTAINING PROTEIN"/>
    <property type="match status" value="1"/>
</dbReference>
<dbReference type="Pfam" id="PF00385">
    <property type="entry name" value="Chromo"/>
    <property type="match status" value="1"/>
</dbReference>
<dbReference type="InterPro" id="IPR012337">
    <property type="entry name" value="RNaseH-like_sf"/>
</dbReference>
<dbReference type="HOGENOM" id="CLU_017368_1_0_1"/>
<dbReference type="InterPro" id="IPR023780">
    <property type="entry name" value="Chromo_domain"/>
</dbReference>
<evidence type="ECO:0000259" key="2">
    <source>
        <dbReference type="PROSITE" id="PS50013"/>
    </source>
</evidence>
<feature type="compositionally biased region" description="Basic and acidic residues" evidence="1">
    <location>
        <begin position="118"/>
        <end position="128"/>
    </location>
</feature>
<dbReference type="SUPFAM" id="SSF54160">
    <property type="entry name" value="Chromo domain-like"/>
    <property type="match status" value="1"/>
</dbReference>
<feature type="region of interest" description="Disordered" evidence="1">
    <location>
        <begin position="94"/>
        <end position="263"/>
    </location>
</feature>
<organism evidence="5">
    <name type="scientific">Caenorhabditis brenneri</name>
    <name type="common">Nematode worm</name>
    <dbReference type="NCBI Taxonomy" id="135651"/>
    <lineage>
        <taxon>Eukaryota</taxon>
        <taxon>Metazoa</taxon>
        <taxon>Ecdysozoa</taxon>
        <taxon>Nematoda</taxon>
        <taxon>Chromadorea</taxon>
        <taxon>Rhabditida</taxon>
        <taxon>Rhabditina</taxon>
        <taxon>Rhabditomorpha</taxon>
        <taxon>Rhabditoidea</taxon>
        <taxon>Rhabditidae</taxon>
        <taxon>Peloderinae</taxon>
        <taxon>Caenorhabditis</taxon>
    </lineage>
</organism>
<dbReference type="PANTHER" id="PTHR46585:SF1">
    <property type="entry name" value="CHROMO DOMAIN-CONTAINING PROTEIN"/>
    <property type="match status" value="1"/>
</dbReference>
<dbReference type="STRING" id="135651.G0NCD6"/>
<dbReference type="InterPro" id="IPR016197">
    <property type="entry name" value="Chromo-like_dom_sf"/>
</dbReference>
<dbReference type="InterPro" id="IPR001584">
    <property type="entry name" value="Integrase_cat-core"/>
</dbReference>
<feature type="compositionally biased region" description="Basic residues" evidence="1">
    <location>
        <begin position="196"/>
        <end position="206"/>
    </location>
</feature>
<evidence type="ECO:0000313" key="4">
    <source>
        <dbReference type="EMBL" id="EGT57474.1"/>
    </source>
</evidence>
<name>G0NCD6_CAEBE</name>
<reference evidence="5" key="1">
    <citation type="submission" date="2011-07" db="EMBL/GenBank/DDBJ databases">
        <authorList>
            <consortium name="Caenorhabditis brenneri Sequencing and Analysis Consortium"/>
            <person name="Wilson R.K."/>
        </authorList>
    </citation>
    <scope>NUCLEOTIDE SEQUENCE [LARGE SCALE GENOMIC DNA]</scope>
    <source>
        <strain evidence="5">PB2801</strain>
    </source>
</reference>
<dbReference type="GO" id="GO:0015074">
    <property type="term" value="P:DNA integration"/>
    <property type="evidence" value="ECO:0007669"/>
    <property type="project" value="InterPro"/>
</dbReference>
<feature type="domain" description="Integrase catalytic" evidence="3">
    <location>
        <begin position="335"/>
        <end position="504"/>
    </location>
</feature>
<accession>G0NCD6</accession>
<feature type="compositionally biased region" description="Basic residues" evidence="1">
    <location>
        <begin position="247"/>
        <end position="258"/>
    </location>
</feature>
<feature type="compositionally biased region" description="Basic and acidic residues" evidence="1">
    <location>
        <begin position="139"/>
        <end position="195"/>
    </location>
</feature>
<evidence type="ECO:0000259" key="3">
    <source>
        <dbReference type="PROSITE" id="PS50994"/>
    </source>
</evidence>
<dbReference type="EMBL" id="GL379862">
    <property type="protein sequence ID" value="EGT57474.1"/>
    <property type="molecule type" value="Genomic_DNA"/>
</dbReference>
<gene>
    <name evidence="4" type="ORF">CAEBREN_29557</name>
</gene>